<dbReference type="Pfam" id="PF00535">
    <property type="entry name" value="Glycos_transf_2"/>
    <property type="match status" value="1"/>
</dbReference>
<dbReference type="AlphaFoldDB" id="A0A0E9LT97"/>
<dbReference type="PANTHER" id="PTHR22916:SF3">
    <property type="entry name" value="UDP-GLCNAC:BETAGAL BETA-1,3-N-ACETYLGLUCOSAMINYLTRANSFERASE-LIKE PROTEIN 1"/>
    <property type="match status" value="1"/>
</dbReference>
<evidence type="ECO:0000313" key="3">
    <source>
        <dbReference type="Proteomes" id="UP000032900"/>
    </source>
</evidence>
<dbReference type="Gene3D" id="3.90.550.10">
    <property type="entry name" value="Spore Coat Polysaccharide Biosynthesis Protein SpsA, Chain A"/>
    <property type="match status" value="1"/>
</dbReference>
<dbReference type="SUPFAM" id="SSF53448">
    <property type="entry name" value="Nucleotide-diphospho-sugar transferases"/>
    <property type="match status" value="1"/>
</dbReference>
<dbReference type="OrthoDB" id="9802649at2"/>
<keyword evidence="2" id="KW-0808">Transferase</keyword>
<gene>
    <name evidence="2" type="ORF">JCM15548_1619</name>
</gene>
<dbReference type="InterPro" id="IPR001173">
    <property type="entry name" value="Glyco_trans_2-like"/>
</dbReference>
<keyword evidence="3" id="KW-1185">Reference proteome</keyword>
<evidence type="ECO:0000259" key="1">
    <source>
        <dbReference type="Pfam" id="PF00535"/>
    </source>
</evidence>
<dbReference type="EMBL" id="BAZW01000003">
    <property type="protein sequence ID" value="GAO28513.1"/>
    <property type="molecule type" value="Genomic_DNA"/>
</dbReference>
<protein>
    <submittedName>
        <fullName evidence="2">Glycosyl transferase, family 2</fullName>
    </submittedName>
</protein>
<dbReference type="CDD" id="cd00761">
    <property type="entry name" value="Glyco_tranf_GTA_type"/>
    <property type="match status" value="1"/>
</dbReference>
<dbReference type="RefSeq" id="WP_062122314.1">
    <property type="nucleotide sequence ID" value="NZ_BAZW01000003.1"/>
</dbReference>
<organism evidence="2 3">
    <name type="scientific">Geofilum rubicundum JCM 15548</name>
    <dbReference type="NCBI Taxonomy" id="1236989"/>
    <lineage>
        <taxon>Bacteria</taxon>
        <taxon>Pseudomonadati</taxon>
        <taxon>Bacteroidota</taxon>
        <taxon>Bacteroidia</taxon>
        <taxon>Marinilabiliales</taxon>
        <taxon>Marinilabiliaceae</taxon>
        <taxon>Geofilum</taxon>
    </lineage>
</organism>
<dbReference type="Proteomes" id="UP000032900">
    <property type="component" value="Unassembled WGS sequence"/>
</dbReference>
<reference evidence="2 3" key="1">
    <citation type="journal article" date="2015" name="Microbes Environ.">
        <title>Distribution and evolution of nitrogen fixation genes in the phylum bacteroidetes.</title>
        <authorList>
            <person name="Inoue J."/>
            <person name="Oshima K."/>
            <person name="Suda W."/>
            <person name="Sakamoto M."/>
            <person name="Iino T."/>
            <person name="Noda S."/>
            <person name="Hongoh Y."/>
            <person name="Hattori M."/>
            <person name="Ohkuma M."/>
        </authorList>
    </citation>
    <scope>NUCLEOTIDE SEQUENCE [LARGE SCALE GENOMIC DNA]</scope>
    <source>
        <strain evidence="2">JCM 15548</strain>
    </source>
</reference>
<feature type="domain" description="Glycosyltransferase 2-like" evidence="1">
    <location>
        <begin position="9"/>
        <end position="136"/>
    </location>
</feature>
<dbReference type="STRING" id="1236989.JCM15548_1619"/>
<proteinExistence type="predicted"/>
<comment type="caution">
    <text evidence="2">The sequence shown here is derived from an EMBL/GenBank/DDBJ whole genome shotgun (WGS) entry which is preliminary data.</text>
</comment>
<name>A0A0E9LT97_9BACT</name>
<dbReference type="PANTHER" id="PTHR22916">
    <property type="entry name" value="GLYCOSYLTRANSFERASE"/>
    <property type="match status" value="1"/>
</dbReference>
<sequence>MMDDQPLVSVIIPTFNRAYLITETLDSILKQTYNNWECVVVDDGSTDHTREVVEGYGQKDPRFSYHRRPDHLPKGANACRNYGFEKSQGAYINWFDDDDIMHPDKLRWQVEALHQSPFNFAVCQTMMFEGKVEQTIGLRTKRIASEDAFEDFVADRIKWLTQAPLFKRDFLLKAGLKFNEELHKAQEWEFFVRLLAIEDKYLTDDRPLVFFRQHANSISSGKVTCSKIESSFMAAQKALEYQSRLSAPTIARLKRNLINLYIDLLENRFFSAAALRGRELKRMDFSFWYKIKIDLTWIAYFLFNRGYRLLK</sequence>
<accession>A0A0E9LT97</accession>
<dbReference type="GO" id="GO:0016758">
    <property type="term" value="F:hexosyltransferase activity"/>
    <property type="evidence" value="ECO:0007669"/>
    <property type="project" value="UniProtKB-ARBA"/>
</dbReference>
<dbReference type="InterPro" id="IPR029044">
    <property type="entry name" value="Nucleotide-diphossugar_trans"/>
</dbReference>
<evidence type="ECO:0000313" key="2">
    <source>
        <dbReference type="EMBL" id="GAO28513.1"/>
    </source>
</evidence>